<gene>
    <name evidence="1" type="ORF">H0235_008294</name>
</gene>
<evidence type="ECO:0000313" key="2">
    <source>
        <dbReference type="Proteomes" id="UP000600918"/>
    </source>
</evidence>
<accession>A0A834P2S5</accession>
<name>A0A834P2S5_VESPE</name>
<protein>
    <submittedName>
        <fullName evidence="1">Uncharacterized protein</fullName>
    </submittedName>
</protein>
<sequence length="135" mass="16138">MLEQGDRIPLSKDPMVNSVIDSGREACRRVVRECIRNLDQSETSRQTREYFFEQRNISSRSLLFRQRNRRRSLQENAIKINYDADRTLVYGTNDNLDSTCLKTYRYRNSIYFKTIDENGNDKENLKEMILKRKIC</sequence>
<comment type="caution">
    <text evidence="1">The sequence shown here is derived from an EMBL/GenBank/DDBJ whole genome shotgun (WGS) entry which is preliminary data.</text>
</comment>
<dbReference type="AlphaFoldDB" id="A0A834P2S5"/>
<proteinExistence type="predicted"/>
<dbReference type="EMBL" id="JACSDY010000006">
    <property type="protein sequence ID" value="KAF7425856.1"/>
    <property type="molecule type" value="Genomic_DNA"/>
</dbReference>
<organism evidence="1 2">
    <name type="scientific">Vespula pensylvanica</name>
    <name type="common">Western yellow jacket</name>
    <name type="synonym">Wasp</name>
    <dbReference type="NCBI Taxonomy" id="30213"/>
    <lineage>
        <taxon>Eukaryota</taxon>
        <taxon>Metazoa</taxon>
        <taxon>Ecdysozoa</taxon>
        <taxon>Arthropoda</taxon>
        <taxon>Hexapoda</taxon>
        <taxon>Insecta</taxon>
        <taxon>Pterygota</taxon>
        <taxon>Neoptera</taxon>
        <taxon>Endopterygota</taxon>
        <taxon>Hymenoptera</taxon>
        <taxon>Apocrita</taxon>
        <taxon>Aculeata</taxon>
        <taxon>Vespoidea</taxon>
        <taxon>Vespidae</taxon>
        <taxon>Vespinae</taxon>
        <taxon>Vespula</taxon>
    </lineage>
</organism>
<reference evidence="1" key="1">
    <citation type="journal article" date="2020" name="G3 (Bethesda)">
        <title>High-Quality Assemblies for Three Invasive Social Wasps from the &lt;i&gt;Vespula&lt;/i&gt; Genus.</title>
        <authorList>
            <person name="Harrop T.W.R."/>
            <person name="Guhlin J."/>
            <person name="McLaughlin G.M."/>
            <person name="Permina E."/>
            <person name="Stockwell P."/>
            <person name="Gilligan J."/>
            <person name="Le Lec M.F."/>
            <person name="Gruber M.A.M."/>
            <person name="Quinn O."/>
            <person name="Lovegrove M."/>
            <person name="Duncan E.J."/>
            <person name="Remnant E.J."/>
            <person name="Van Eeckhoven J."/>
            <person name="Graham B."/>
            <person name="Knapp R.A."/>
            <person name="Langford K.W."/>
            <person name="Kronenberg Z."/>
            <person name="Press M.O."/>
            <person name="Eacker S.M."/>
            <person name="Wilson-Rankin E.E."/>
            <person name="Purcell J."/>
            <person name="Lester P.J."/>
            <person name="Dearden P.K."/>
        </authorList>
    </citation>
    <scope>NUCLEOTIDE SEQUENCE</scope>
    <source>
        <strain evidence="1">Volc-1</strain>
    </source>
</reference>
<evidence type="ECO:0000313" key="1">
    <source>
        <dbReference type="EMBL" id="KAF7425856.1"/>
    </source>
</evidence>
<keyword evidence="2" id="KW-1185">Reference proteome</keyword>
<dbReference type="Proteomes" id="UP000600918">
    <property type="component" value="Unassembled WGS sequence"/>
</dbReference>